<evidence type="ECO:0000313" key="3">
    <source>
        <dbReference type="EMBL" id="MEK8035068.1"/>
    </source>
</evidence>
<dbReference type="InterPro" id="IPR031325">
    <property type="entry name" value="RHS_repeat"/>
</dbReference>
<reference evidence="3 4" key="1">
    <citation type="submission" date="2024-04" db="EMBL/GenBank/DDBJ databases">
        <title>Novel species of the genus Ideonella isolated from streams.</title>
        <authorList>
            <person name="Lu H."/>
        </authorList>
    </citation>
    <scope>NUCLEOTIDE SEQUENCE [LARGE SCALE GENOMIC DNA]</scope>
    <source>
        <strain evidence="3 4">DXS29W</strain>
    </source>
</reference>
<evidence type="ECO:0000259" key="2">
    <source>
        <dbReference type="Pfam" id="PF20148"/>
    </source>
</evidence>
<gene>
    <name evidence="3" type="ORF">AACH06_29985</name>
</gene>
<accession>A0ABU9C302</accession>
<dbReference type="Pfam" id="PF20148">
    <property type="entry name" value="DUF6531"/>
    <property type="match status" value="1"/>
</dbReference>
<evidence type="ECO:0000313" key="4">
    <source>
        <dbReference type="Proteomes" id="UP001371218"/>
    </source>
</evidence>
<feature type="non-terminal residue" evidence="3">
    <location>
        <position position="1"/>
    </location>
</feature>
<dbReference type="Proteomes" id="UP001371218">
    <property type="component" value="Unassembled WGS sequence"/>
</dbReference>
<feature type="compositionally biased region" description="Gly residues" evidence="1">
    <location>
        <begin position="488"/>
        <end position="504"/>
    </location>
</feature>
<keyword evidence="4" id="KW-1185">Reference proteome</keyword>
<dbReference type="RefSeq" id="WP_341429502.1">
    <property type="nucleotide sequence ID" value="NZ_JBBUTG010000066.1"/>
</dbReference>
<dbReference type="InterPro" id="IPR045351">
    <property type="entry name" value="DUF6531"/>
</dbReference>
<dbReference type="EMBL" id="JBBUTG010000066">
    <property type="protein sequence ID" value="MEK8035068.1"/>
    <property type="molecule type" value="Genomic_DNA"/>
</dbReference>
<dbReference type="SUPFAM" id="SSF49464">
    <property type="entry name" value="Carboxypeptidase regulatory domain-like"/>
    <property type="match status" value="1"/>
</dbReference>
<proteinExistence type="predicted"/>
<feature type="domain" description="DUF6531" evidence="2">
    <location>
        <begin position="509"/>
        <end position="591"/>
    </location>
</feature>
<feature type="region of interest" description="Disordered" evidence="1">
    <location>
        <begin position="463"/>
        <end position="506"/>
    </location>
</feature>
<feature type="non-terminal residue" evidence="3">
    <location>
        <position position="904"/>
    </location>
</feature>
<protein>
    <submittedName>
        <fullName evidence="3">DUF6531 domain-containing protein</fullName>
    </submittedName>
</protein>
<comment type="caution">
    <text evidence="3">The sequence shown here is derived from an EMBL/GenBank/DDBJ whole genome shotgun (WGS) entry which is preliminary data.</text>
</comment>
<evidence type="ECO:0000256" key="1">
    <source>
        <dbReference type="SAM" id="MobiDB-lite"/>
    </source>
</evidence>
<dbReference type="Gene3D" id="2.180.10.10">
    <property type="entry name" value="RHS repeat-associated core"/>
    <property type="match status" value="1"/>
</dbReference>
<feature type="compositionally biased region" description="Pro residues" evidence="1">
    <location>
        <begin position="471"/>
        <end position="487"/>
    </location>
</feature>
<dbReference type="Pfam" id="PF05593">
    <property type="entry name" value="RHS_repeat"/>
    <property type="match status" value="1"/>
</dbReference>
<name>A0ABU9C302_9BURK</name>
<organism evidence="3 4">
    <name type="scientific">Ideonella lacteola</name>
    <dbReference type="NCBI Taxonomy" id="2984193"/>
    <lineage>
        <taxon>Bacteria</taxon>
        <taxon>Pseudomonadati</taxon>
        <taxon>Pseudomonadota</taxon>
        <taxon>Betaproteobacteria</taxon>
        <taxon>Burkholderiales</taxon>
        <taxon>Sphaerotilaceae</taxon>
        <taxon>Ideonella</taxon>
    </lineage>
</organism>
<dbReference type="InterPro" id="IPR008969">
    <property type="entry name" value="CarboxyPept-like_regulatory"/>
</dbReference>
<sequence length="904" mass="97885">FNKRLDPGSLSEQSVTLIGPNGAEPVKVVAVERGVMAWVWPAKPLLPGSRYTLFVNGAADTHGVRLPLTAIGFDTRALNTGGVAPQVVTAPAPQTQQAGKTKGYKAELDEAALAALRADDEMFVPEPRHYEGSWTSGKAKLARLNPPKREAVRQAMYGRVEYLEQVLQDKAKAQGIDSQELKTALEVPARERDAAPEATQALLRKVKLSWADVAKPMPAATEAPSCTVCVAGQVLRLNGKPLANVTMRLGGQVTRTDDNGEFVLQGAKPGKHVLEIDGSTANRADAQYGQSSYQVSLQAGKMTALPFAVWMPKLDTAHAIRLDAPTKTAVALTHPLLPGLKITLPAGTVVRDAAGKVVTQVSITPVPADQSTVQLPYVGVSTFFTLQPAGATFVGVDGKPRAATVQYPNYTKFGPGHGARLFDYDPQGRGWYVYSDAKVSQRDPKLLEASAPQGLQLYRWHPASGVATGPDAPPPPPPCDGGNPPPGGGGGGGANNSDSGGGMCPIGADPVGMLSGEFSHTERDIFISDVQPLDVTRTYRSRDTNTYGFGVGATHRYDTRIVDAPTDINPDTGQSRTNVYVVLPNGRAVLFNGAINTLFQPYVNNDAMGEFRGARIEAAAADWVLYFRDGRKWTFTNLYGKLIAMEDENGNRVSVLRANDNAPIDRIVSPHGRYINFSYNDNSFISRIEDNAGRSFQYGYDGIRLTTVTDANNKTHSYVWDTVANRITKVLDAYQVAQTTNEYDSTTGWVKKQTLADNSTFQFTPTIDQATGLATQVDITDRRGKVRRILVGPEGFVTQSIFPLGDTDEQTTRYEYKSGMLSAVVDALNRRTEYTYDANGNVETVTRLAGTAHPVSTTTTWDPVFNKPRTYTDANKHKTTFDYYADGKLKSVTDGLNHVIAKFT</sequence>